<dbReference type="Gene3D" id="3.90.930.1">
    <property type="match status" value="1"/>
</dbReference>
<sequence length="222" mass="24797">MTKIVITLLLISVVLKVSAQSSQEKAKSGYYAAYNEKKQLKIEGYLKNGLRDSCWTEYSSGKQLLSKGHYENSIKKGTWEYYDLKGKLVHKYDHSLNKFTYPDNAVDSSPVMCKVVTSSGEINTTVERAAMLLGGNDLVQQIIQKNLMIADNGGRNGDRIYVSLIVDENGNTEDYKIIKGSSHALNMEAVRVVRLMPNQWLPAIMNGHPVKSVLVLPVDIIK</sequence>
<evidence type="ECO:0000256" key="1">
    <source>
        <dbReference type="SAM" id="SignalP"/>
    </source>
</evidence>
<dbReference type="EMBL" id="CP003349">
    <property type="protein sequence ID" value="AFD07715.1"/>
    <property type="molecule type" value="Genomic_DNA"/>
</dbReference>
<dbReference type="SUPFAM" id="SSF82185">
    <property type="entry name" value="Histone H3 K4-specific methyltransferase SET7/9 N-terminal domain"/>
    <property type="match status" value="1"/>
</dbReference>
<dbReference type="InterPro" id="IPR037682">
    <property type="entry name" value="TonB_C"/>
</dbReference>
<proteinExistence type="predicted"/>
<dbReference type="Proteomes" id="UP000007590">
    <property type="component" value="Chromosome"/>
</dbReference>
<gene>
    <name evidence="3" type="ordered locus">Solca_2681</name>
</gene>
<protein>
    <submittedName>
        <fullName evidence="3">Gram-negative bacterial tonB protein</fullName>
    </submittedName>
</protein>
<dbReference type="KEGG" id="scn:Solca_2681"/>
<name>H8KRS7_SOLCM</name>
<dbReference type="RefSeq" id="WP_014680942.1">
    <property type="nucleotide sequence ID" value="NC_017770.1"/>
</dbReference>
<feature type="chain" id="PRO_5003613333" evidence="1">
    <location>
        <begin position="20"/>
        <end position="222"/>
    </location>
</feature>
<keyword evidence="4" id="KW-1185">Reference proteome</keyword>
<evidence type="ECO:0000313" key="4">
    <source>
        <dbReference type="Proteomes" id="UP000007590"/>
    </source>
</evidence>
<reference evidence="3" key="1">
    <citation type="submission" date="2012-02" db="EMBL/GenBank/DDBJ databases">
        <title>The complete genome of Solitalea canadensis DSM 3403.</title>
        <authorList>
            <consortium name="US DOE Joint Genome Institute (JGI-PGF)"/>
            <person name="Lucas S."/>
            <person name="Copeland A."/>
            <person name="Lapidus A."/>
            <person name="Glavina del Rio T."/>
            <person name="Dalin E."/>
            <person name="Tice H."/>
            <person name="Bruce D."/>
            <person name="Goodwin L."/>
            <person name="Pitluck S."/>
            <person name="Peters L."/>
            <person name="Ovchinnikova G."/>
            <person name="Lu M."/>
            <person name="Kyrpides N."/>
            <person name="Mavromatis K."/>
            <person name="Ivanova N."/>
            <person name="Brettin T."/>
            <person name="Detter J.C."/>
            <person name="Han C."/>
            <person name="Larimer F."/>
            <person name="Land M."/>
            <person name="Hauser L."/>
            <person name="Markowitz V."/>
            <person name="Cheng J.-F."/>
            <person name="Hugenholtz P."/>
            <person name="Woyke T."/>
            <person name="Wu D."/>
            <person name="Spring S."/>
            <person name="Schroeder M."/>
            <person name="Kopitz M."/>
            <person name="Brambilla E."/>
            <person name="Klenk H.-P."/>
            <person name="Eisen J.A."/>
        </authorList>
    </citation>
    <scope>NUCLEOTIDE SEQUENCE</scope>
    <source>
        <strain evidence="3">DSM 3403</strain>
    </source>
</reference>
<dbReference type="Pfam" id="PF03544">
    <property type="entry name" value="TonB_C"/>
    <property type="match status" value="1"/>
</dbReference>
<feature type="domain" description="TonB C-terminal" evidence="2">
    <location>
        <begin position="159"/>
        <end position="218"/>
    </location>
</feature>
<dbReference type="eggNOG" id="COG2849">
    <property type="taxonomic scope" value="Bacteria"/>
</dbReference>
<feature type="signal peptide" evidence="1">
    <location>
        <begin position="1"/>
        <end position="19"/>
    </location>
</feature>
<dbReference type="HOGENOM" id="CLU_1218166_0_0_10"/>
<organism evidence="3 4">
    <name type="scientific">Solitalea canadensis (strain ATCC 29591 / DSM 3403 / JCM 21819 / LMG 8368 / NBRC 15130 / NCIMB 12057 / USAM 9D)</name>
    <name type="common">Flexibacter canadensis</name>
    <dbReference type="NCBI Taxonomy" id="929556"/>
    <lineage>
        <taxon>Bacteria</taxon>
        <taxon>Pseudomonadati</taxon>
        <taxon>Bacteroidota</taxon>
        <taxon>Sphingobacteriia</taxon>
        <taxon>Sphingobacteriales</taxon>
        <taxon>Sphingobacteriaceae</taxon>
        <taxon>Solitalea</taxon>
    </lineage>
</organism>
<dbReference type="AlphaFoldDB" id="H8KRS7"/>
<keyword evidence="1" id="KW-0732">Signal</keyword>
<dbReference type="SUPFAM" id="SSF74653">
    <property type="entry name" value="TolA/TonB C-terminal domain"/>
    <property type="match status" value="1"/>
</dbReference>
<evidence type="ECO:0000259" key="2">
    <source>
        <dbReference type="Pfam" id="PF03544"/>
    </source>
</evidence>
<accession>H8KRS7</accession>
<dbReference type="STRING" id="929556.Solca_2681"/>
<evidence type="ECO:0000313" key="3">
    <source>
        <dbReference type="EMBL" id="AFD07715.1"/>
    </source>
</evidence>
<dbReference type="GO" id="GO:0055085">
    <property type="term" value="P:transmembrane transport"/>
    <property type="evidence" value="ECO:0007669"/>
    <property type="project" value="InterPro"/>
</dbReference>
<dbReference type="OrthoDB" id="649093at2"/>
<dbReference type="Gene3D" id="3.30.1150.10">
    <property type="match status" value="1"/>
</dbReference>